<gene>
    <name evidence="3" type="ORF">CFR72_12650</name>
</gene>
<dbReference type="Pfam" id="PF22807">
    <property type="entry name" value="TrAA12"/>
    <property type="match status" value="2"/>
</dbReference>
<name>A0A318PTN7_9PROT</name>
<dbReference type="OrthoDB" id="9770043at2"/>
<dbReference type="InterPro" id="IPR054539">
    <property type="entry name" value="Beta-prop_PDH"/>
</dbReference>
<dbReference type="Gene3D" id="2.120.10.30">
    <property type="entry name" value="TolB, C-terminal domain"/>
    <property type="match status" value="1"/>
</dbReference>
<dbReference type="Proteomes" id="UP000248301">
    <property type="component" value="Unassembled WGS sequence"/>
</dbReference>
<evidence type="ECO:0000313" key="3">
    <source>
        <dbReference type="EMBL" id="PYD62425.1"/>
    </source>
</evidence>
<dbReference type="PANTHER" id="PTHR33546">
    <property type="entry name" value="LARGE, MULTIFUNCTIONAL SECRETED PROTEIN-RELATED"/>
    <property type="match status" value="1"/>
</dbReference>
<dbReference type="PANTHER" id="PTHR33546:SF1">
    <property type="entry name" value="LARGE, MULTIFUNCTIONAL SECRETED PROTEIN"/>
    <property type="match status" value="1"/>
</dbReference>
<reference evidence="3 4" key="1">
    <citation type="submission" date="2017-07" db="EMBL/GenBank/DDBJ databases">
        <title>A draft genome sequence of Gluconacetobacter entanii LTH 4560.</title>
        <authorList>
            <person name="Skraban J."/>
            <person name="Cleenwerck I."/>
            <person name="Vandamme P."/>
            <person name="Trcek J."/>
        </authorList>
    </citation>
    <scope>NUCLEOTIDE SEQUENCE [LARGE SCALE GENOMIC DNA]</scope>
    <source>
        <strain evidence="3 4">LTH 4560</strain>
    </source>
</reference>
<keyword evidence="1" id="KW-0812">Transmembrane</keyword>
<dbReference type="EMBL" id="NKUF01000035">
    <property type="protein sequence ID" value="PYD62425.1"/>
    <property type="molecule type" value="Genomic_DNA"/>
</dbReference>
<dbReference type="SUPFAM" id="SSF50952">
    <property type="entry name" value="Soluble quinoprotein glucose dehydrogenase"/>
    <property type="match status" value="1"/>
</dbReference>
<keyword evidence="1" id="KW-0472">Membrane</keyword>
<evidence type="ECO:0000259" key="2">
    <source>
        <dbReference type="Pfam" id="PF22807"/>
    </source>
</evidence>
<sequence length="454" mass="49044">MKTRYRTYLTGAVVGIVVIGLAGWKIMLHPEHATQSVAAGIGPHPRLPAPNQTMMPTVNIATPVGWQGDAHPVAAPGLSVAPYATGLDHPRWLYQLPNGDILVAESNSPGTDIRTLKNRIARFIQGEVGAGEKSPNRIILLRDTKGDGHADTRTVFLDGLYSPFGMTLVGDDLYVANANALMRFPYHEGETHITGPGMKVLDLPAGYNHHWTKNVIASPDGKQLYITVGSNSNAADNGMDVEKGRAAIYQYDLASGTLREYATGLRNPNGLGFEPTTGALWVAVNERDEIGSDLVPDYITAVKEGAFYGWPYSYYGQHVDRRVQPQRPELVARAVVPDYALGPHTASLGIAFSGGTLLPQDWRQGLFVAQHGSWNRQPKSGYRVIYIPFADGHPAGMPKDVLTGFLTADENHVHGRPVGLTLDREGALLVADDVGNTIWRVTGTQAQPPAPAAE</sequence>
<evidence type="ECO:0000256" key="1">
    <source>
        <dbReference type="SAM" id="Phobius"/>
    </source>
</evidence>
<comment type="caution">
    <text evidence="3">The sequence shown here is derived from an EMBL/GenBank/DDBJ whole genome shotgun (WGS) entry which is preliminary data.</text>
</comment>
<organism evidence="3 4">
    <name type="scientific">Gluconacetobacter entanii</name>
    <dbReference type="NCBI Taxonomy" id="108528"/>
    <lineage>
        <taxon>Bacteria</taxon>
        <taxon>Pseudomonadati</taxon>
        <taxon>Pseudomonadota</taxon>
        <taxon>Alphaproteobacteria</taxon>
        <taxon>Acetobacterales</taxon>
        <taxon>Acetobacteraceae</taxon>
        <taxon>Gluconacetobacter</taxon>
    </lineage>
</organism>
<accession>A0A318PTN7</accession>
<protein>
    <submittedName>
        <fullName evidence="3">L-sorbosone dehydrogenase</fullName>
    </submittedName>
</protein>
<feature type="transmembrane region" description="Helical" evidence="1">
    <location>
        <begin position="7"/>
        <end position="27"/>
    </location>
</feature>
<feature type="domain" description="Pyrroloquinoline quinone-dependent pyranose dehydrogenase beta-propeller" evidence="2">
    <location>
        <begin position="334"/>
        <end position="442"/>
    </location>
</feature>
<keyword evidence="1" id="KW-1133">Transmembrane helix</keyword>
<evidence type="ECO:0000313" key="4">
    <source>
        <dbReference type="Proteomes" id="UP000248301"/>
    </source>
</evidence>
<dbReference type="InterPro" id="IPR011041">
    <property type="entry name" value="Quinoprot_gluc/sorb_DH_b-prop"/>
</dbReference>
<proteinExistence type="predicted"/>
<dbReference type="AlphaFoldDB" id="A0A318PTN7"/>
<dbReference type="RefSeq" id="WP_110914303.1">
    <property type="nucleotide sequence ID" value="NZ_NKUF01000035.1"/>
</dbReference>
<dbReference type="InterPro" id="IPR011042">
    <property type="entry name" value="6-blade_b-propeller_TolB-like"/>
</dbReference>
<feature type="domain" description="Pyrroloquinoline quinone-dependent pyranose dehydrogenase beta-propeller" evidence="2">
    <location>
        <begin position="165"/>
        <end position="291"/>
    </location>
</feature>